<reference evidence="2 3" key="1">
    <citation type="submission" date="2015-12" db="EMBL/GenBank/DDBJ databases">
        <title>The genome of Folsomia candida.</title>
        <authorList>
            <person name="Faddeeva A."/>
            <person name="Derks M.F."/>
            <person name="Anvar Y."/>
            <person name="Smit S."/>
            <person name="Van Straalen N."/>
            <person name="Roelofs D."/>
        </authorList>
    </citation>
    <scope>NUCLEOTIDE SEQUENCE [LARGE SCALE GENOMIC DNA]</scope>
    <source>
        <strain evidence="2 3">VU population</strain>
        <tissue evidence="2">Whole body</tissue>
    </source>
</reference>
<organism evidence="2 3">
    <name type="scientific">Folsomia candida</name>
    <name type="common">Springtail</name>
    <dbReference type="NCBI Taxonomy" id="158441"/>
    <lineage>
        <taxon>Eukaryota</taxon>
        <taxon>Metazoa</taxon>
        <taxon>Ecdysozoa</taxon>
        <taxon>Arthropoda</taxon>
        <taxon>Hexapoda</taxon>
        <taxon>Collembola</taxon>
        <taxon>Entomobryomorpha</taxon>
        <taxon>Isotomoidea</taxon>
        <taxon>Isotomidae</taxon>
        <taxon>Proisotominae</taxon>
        <taxon>Folsomia</taxon>
    </lineage>
</organism>
<keyword evidence="1" id="KW-0732">Signal</keyword>
<name>A0A226EN94_FOLCA</name>
<gene>
    <name evidence="2" type="ORF">Fcan01_07466</name>
</gene>
<dbReference type="AlphaFoldDB" id="A0A226EN94"/>
<evidence type="ECO:0000256" key="1">
    <source>
        <dbReference type="SAM" id="SignalP"/>
    </source>
</evidence>
<accession>A0A226EN94</accession>
<evidence type="ECO:0000313" key="2">
    <source>
        <dbReference type="EMBL" id="OXA58678.1"/>
    </source>
</evidence>
<comment type="caution">
    <text evidence="2">The sequence shown here is derived from an EMBL/GenBank/DDBJ whole genome shotgun (WGS) entry which is preliminary data.</text>
</comment>
<dbReference type="Proteomes" id="UP000198287">
    <property type="component" value="Unassembled WGS sequence"/>
</dbReference>
<sequence length="344" mass="39431">MTELLLFPVLNVLIVTLLLIVYPNCQCSFDTFLPKSQITNNRVSVGYLTPEKCNRSDRTRLICKLLSKSKKFKTIDKYAPKTGHFKIETKPFNNIKKRRGLLDTYDYDDDDHHSRVFTGRNSDNFVDSDEDTNSFNVPEDIFKIYEFPSLTKHNQKYLRIPRLRQLRPFKMKKVRNIVWPKVLKVRNKLAEMPLAVSGIPLFWTLGVALMLKHQLKKGQVTDIPIPQKFPLLDSGKLPKIVKERNATAEREKFQLTKEIISLTGESLNLAANKIDFINVLARTLQPVNIGSFLAAQRLKVNSTLLNNVKNFRGNEGNLTNLVGEFVREIANQAVRNVTENMSVG</sequence>
<feature type="chain" id="PRO_5012375451" evidence="1">
    <location>
        <begin position="28"/>
        <end position="344"/>
    </location>
</feature>
<feature type="signal peptide" evidence="1">
    <location>
        <begin position="1"/>
        <end position="27"/>
    </location>
</feature>
<proteinExistence type="predicted"/>
<evidence type="ECO:0000313" key="3">
    <source>
        <dbReference type="Proteomes" id="UP000198287"/>
    </source>
</evidence>
<dbReference type="EMBL" id="LNIX01000003">
    <property type="protein sequence ID" value="OXA58678.1"/>
    <property type="molecule type" value="Genomic_DNA"/>
</dbReference>
<protein>
    <submittedName>
        <fullName evidence="2">Uncharacterized protein</fullName>
    </submittedName>
</protein>
<keyword evidence="3" id="KW-1185">Reference proteome</keyword>